<evidence type="ECO:0000313" key="4">
    <source>
        <dbReference type="EMBL" id="ADW76271.1"/>
    </source>
</evidence>
<proteinExistence type="predicted"/>
<accession>A0A0H3FIY2</accession>
<dbReference type="SUPFAM" id="SSF53901">
    <property type="entry name" value="Thiolase-like"/>
    <property type="match status" value="1"/>
</dbReference>
<reference evidence="4 6" key="2">
    <citation type="journal article" date="2012" name="J. Bacteriol.">
        <title>Complete Genome Sequence of Rahnella sp. Strain Y9602, a Gammaproteobacterium Isolate from Metal- and Radionuclide-Contaminated Soil.</title>
        <authorList>
            <person name="Martinez R.J."/>
            <person name="Bruce D."/>
            <person name="Detter C."/>
            <person name="Goodwin L.A."/>
            <person name="Han J."/>
            <person name="Han C.S."/>
            <person name="Held B."/>
            <person name="Land M.L."/>
            <person name="Mikhailova N."/>
            <person name="Nolan M."/>
            <person name="Pennacchio L."/>
            <person name="Pitluck S."/>
            <person name="Tapia R."/>
            <person name="Woyke T."/>
            <person name="Sobecky P.A."/>
        </authorList>
    </citation>
    <scope>NUCLEOTIDE SEQUENCE [LARGE SCALE GENOMIC DNA]</scope>
    <source>
        <strain evidence="4 6">Y9602</strain>
        <plasmid evidence="4">pRAHAQ01</plasmid>
    </source>
</reference>
<evidence type="ECO:0000313" key="5">
    <source>
        <dbReference type="EMBL" id="MFD3225051.1"/>
    </source>
</evidence>
<keyword evidence="1" id="KW-0808">Transferase</keyword>
<reference evidence="5 7" key="3">
    <citation type="submission" date="2024-09" db="EMBL/GenBank/DDBJ databases">
        <title>Genomes of Rahnella.</title>
        <authorList>
            <person name="Mnguni F.C."/>
            <person name="Shin G.Y."/>
            <person name="Coutinho T."/>
        </authorList>
    </citation>
    <scope>NUCLEOTIDE SEQUENCE [LARGE SCALE GENOMIC DNA]</scope>
    <source>
        <strain evidence="5 7">20WA0057</strain>
    </source>
</reference>
<dbReference type="eggNOG" id="COG0332">
    <property type="taxonomic scope" value="Bacteria"/>
</dbReference>
<dbReference type="AlphaFoldDB" id="A0A0H3FIY2"/>
<keyword evidence="4" id="KW-0614">Plasmid</keyword>
<dbReference type="PANTHER" id="PTHR34069:SF2">
    <property type="entry name" value="BETA-KETOACYL-[ACYL-CARRIER-PROTEIN] SYNTHASE III"/>
    <property type="match status" value="1"/>
</dbReference>
<gene>
    <name evidence="4" type="ordered locus">Rahaq_4691</name>
    <name evidence="5" type="ORF">ACFPK4_16050</name>
</gene>
<dbReference type="Pfam" id="PF08541">
    <property type="entry name" value="ACP_syn_III_C"/>
    <property type="match status" value="1"/>
</dbReference>
<organism evidence="4 6">
    <name type="scientific">Rahnella sp. (strain Y9602)</name>
    <dbReference type="NCBI Taxonomy" id="2703885"/>
    <lineage>
        <taxon>Bacteria</taxon>
        <taxon>Pseudomonadati</taxon>
        <taxon>Pseudomonadota</taxon>
        <taxon>Gammaproteobacteria</taxon>
        <taxon>Enterobacterales</taxon>
        <taxon>Yersiniaceae</taxon>
        <taxon>Rahnella</taxon>
    </lineage>
</organism>
<dbReference type="GO" id="GO:0016746">
    <property type="term" value="F:acyltransferase activity"/>
    <property type="evidence" value="ECO:0007669"/>
    <property type="project" value="UniProtKB-KW"/>
</dbReference>
<sequence>MLGHIESLTVYIPEQRKSLAEVAPALQLSPLDIRMFSRFYGLANFPRQPGSLDDLLRPLLKQFTDHHADWLPRIKHVVHAHTLPGIRPFDLSGKALLDEAGFADDTHYTSLTMGHCSTSLSAVEYVCSRIKTGEYALLLVGEKAFHPKVELIDDTTIMGEAACAVLLSRAGERCKVTARYSMQAGEFSQHRGNESGKESRFASVYFSFIATAMRNALEHFGHTAGSLDWIAPHNVNLSSWQKLADELNIPRQTLFLENVPRYGHCFGADPYLNLATLIRQKRLSPGNHVMLVSVGMGATFSSLLLVLSAGNEIPVFCNLEQFPDIKQD</sequence>
<dbReference type="RefSeq" id="WP_013577952.1">
    <property type="nucleotide sequence ID" value="NC_015062.1"/>
</dbReference>
<dbReference type="GO" id="GO:0044550">
    <property type="term" value="P:secondary metabolite biosynthetic process"/>
    <property type="evidence" value="ECO:0007669"/>
    <property type="project" value="TreeGrafter"/>
</dbReference>
<protein>
    <submittedName>
        <fullName evidence="4">3-Oxoacyl-(Acyl-carrier-protein (ACP)) synthase III domain-containing protein</fullName>
    </submittedName>
    <submittedName>
        <fullName evidence="5">3-oxoacyl-[acyl-carrier-protein] synthase III C-terminal domain-containing protein</fullName>
    </submittedName>
</protein>
<dbReference type="Gene3D" id="3.40.47.10">
    <property type="match status" value="2"/>
</dbReference>
<keyword evidence="2" id="KW-0012">Acyltransferase</keyword>
<dbReference type="InterPro" id="IPR016039">
    <property type="entry name" value="Thiolase-like"/>
</dbReference>
<geneLocation type="plasmid" evidence="4 6">
    <name>pRAHAQ01</name>
</geneLocation>
<evidence type="ECO:0000313" key="7">
    <source>
        <dbReference type="Proteomes" id="UP001598201"/>
    </source>
</evidence>
<evidence type="ECO:0000313" key="6">
    <source>
        <dbReference type="Proteomes" id="UP000007257"/>
    </source>
</evidence>
<dbReference type="Proteomes" id="UP001598201">
    <property type="component" value="Unassembled WGS sequence"/>
</dbReference>
<evidence type="ECO:0000256" key="2">
    <source>
        <dbReference type="ARBA" id="ARBA00023315"/>
    </source>
</evidence>
<reference evidence="6" key="1">
    <citation type="submission" date="2011-01" db="EMBL/GenBank/DDBJ databases">
        <title>Complete sequence of plasmid1 of Rahnella sp. Y9602.</title>
        <authorList>
            <consortium name="US DOE Joint Genome Institute"/>
            <person name="Lucas S."/>
            <person name="Copeland A."/>
            <person name="Lapidus A."/>
            <person name="Cheng J.-F."/>
            <person name="Goodwin L."/>
            <person name="Pitluck S."/>
            <person name="Lu M."/>
            <person name="Detter J.C."/>
            <person name="Han C."/>
            <person name="Tapia R."/>
            <person name="Land M."/>
            <person name="Hauser L."/>
            <person name="Kyrpides N."/>
            <person name="Ivanova N."/>
            <person name="Ovchinnikova G."/>
            <person name="Pagani I."/>
            <person name="Sobecky P.A."/>
            <person name="Martinez R.J."/>
            <person name="Woyke T."/>
        </authorList>
    </citation>
    <scope>NUCLEOTIDE SEQUENCE [LARGE SCALE GENOMIC DNA]</scope>
    <source>
        <strain evidence="6">Y9602</strain>
        <plasmid evidence="6">pRAHAQ01</plasmid>
    </source>
</reference>
<feature type="domain" description="Beta-ketoacyl-[acyl-carrier-protein] synthase III C-terminal" evidence="3">
    <location>
        <begin position="218"/>
        <end position="305"/>
    </location>
</feature>
<dbReference type="EMBL" id="JBHUCJ010000040">
    <property type="protein sequence ID" value="MFD3225051.1"/>
    <property type="molecule type" value="Genomic_DNA"/>
</dbReference>
<dbReference type="Proteomes" id="UP000007257">
    <property type="component" value="Plasmid pRAHAQ01"/>
</dbReference>
<dbReference type="InterPro" id="IPR013747">
    <property type="entry name" value="ACP_syn_III_C"/>
</dbReference>
<dbReference type="PANTHER" id="PTHR34069">
    <property type="entry name" value="3-OXOACYL-[ACYL-CARRIER-PROTEIN] SYNTHASE 3"/>
    <property type="match status" value="1"/>
</dbReference>
<keyword evidence="7" id="KW-1185">Reference proteome</keyword>
<dbReference type="KEGG" id="rah:Rahaq_4691"/>
<name>A0A0H3FIY2_RAHSY</name>
<dbReference type="HOGENOM" id="CLU_075552_0_0_6"/>
<evidence type="ECO:0000259" key="3">
    <source>
        <dbReference type="Pfam" id="PF08541"/>
    </source>
</evidence>
<dbReference type="EMBL" id="CP002506">
    <property type="protein sequence ID" value="ADW76271.1"/>
    <property type="molecule type" value="Genomic_DNA"/>
</dbReference>
<dbReference type="OrthoDB" id="2636646at2"/>
<evidence type="ECO:0000256" key="1">
    <source>
        <dbReference type="ARBA" id="ARBA00022679"/>
    </source>
</evidence>